<evidence type="ECO:0000259" key="4">
    <source>
        <dbReference type="SMART" id="SM00475"/>
    </source>
</evidence>
<name>W7TPY0_9STRA</name>
<sequence length="423" mass="46710">MLQIGRQRTEKRRVFNAYLLHRPKRLLFLVGVVCLALGWNQTTAVSMASRTAFLFRHLSLLPTSSSAALPPHLPWGALPTITPFSSSSSKSTQMSPRTPNMPVPTENCFFILDATSFLYRSYYSKYQLNDYEETDRPLLLLGKEFAQIMTQHNPAYVAAAFDGPRDQVFRRDLFPAYKRNREAQPPELLALVPRAMAYLEALGCRGVFRSTRHEGDDLMGSLSHMAKAVAPDVTVVLVTEDKDMFCLVDDRTLVMHPRTLEVFDAARVEAKLGVPPSLVGDLLSLAGDPVDGIPGVKGVGPQTAVRLLRAFGSLDNLYANLEDVAALPNLRGAKTLAAKLTQQKEDVRVYRSVVALACDVALQLPRAPDPRWTGTSPLEGLRYGGVDEIEGESLLLEAMGAPGIGRGPFLQLLRHQRQRSVPF</sequence>
<dbReference type="GO" id="GO:0033567">
    <property type="term" value="P:DNA replication, Okazaki fragment processing"/>
    <property type="evidence" value="ECO:0007669"/>
    <property type="project" value="InterPro"/>
</dbReference>
<dbReference type="OrthoDB" id="275278at2759"/>
<keyword evidence="3" id="KW-0238">DNA-binding</keyword>
<accession>W7TPY0</accession>
<protein>
    <submittedName>
        <fullName evidence="5">Dna polymerase i</fullName>
    </submittedName>
</protein>
<dbReference type="GO" id="GO:0008409">
    <property type="term" value="F:5'-3' exonuclease activity"/>
    <property type="evidence" value="ECO:0007669"/>
    <property type="project" value="InterPro"/>
</dbReference>
<dbReference type="FunFam" id="1.10.150.20:FF:000003">
    <property type="entry name" value="DNA polymerase I"/>
    <property type="match status" value="1"/>
</dbReference>
<dbReference type="PANTHER" id="PTHR42646:SF2">
    <property type="entry name" value="5'-3' EXONUCLEASE FAMILY PROTEIN"/>
    <property type="match status" value="1"/>
</dbReference>
<dbReference type="SMART" id="SM00279">
    <property type="entry name" value="HhH2"/>
    <property type="match status" value="1"/>
</dbReference>
<dbReference type="InterPro" id="IPR002421">
    <property type="entry name" value="5-3_exonuclease"/>
</dbReference>
<feature type="domain" description="5'-3' exonuclease" evidence="4">
    <location>
        <begin position="107"/>
        <end position="373"/>
    </location>
</feature>
<dbReference type="GO" id="GO:0017108">
    <property type="term" value="F:5'-flap endonuclease activity"/>
    <property type="evidence" value="ECO:0007669"/>
    <property type="project" value="InterPro"/>
</dbReference>
<keyword evidence="1" id="KW-0540">Nuclease</keyword>
<dbReference type="EMBL" id="AZIL01000353">
    <property type="protein sequence ID" value="EWM28117.1"/>
    <property type="molecule type" value="Genomic_DNA"/>
</dbReference>
<dbReference type="InterPro" id="IPR020046">
    <property type="entry name" value="5-3_exonucl_a-hlix_arch_N"/>
</dbReference>
<dbReference type="SMART" id="SM00475">
    <property type="entry name" value="53EXOc"/>
    <property type="match status" value="1"/>
</dbReference>
<reference evidence="5 6" key="1">
    <citation type="journal article" date="2014" name="Mol. Plant">
        <title>Chromosome Scale Genome Assembly and Transcriptome Profiling of Nannochloropsis gaditana in Nitrogen Depletion.</title>
        <authorList>
            <person name="Corteggiani Carpinelli E."/>
            <person name="Telatin A."/>
            <person name="Vitulo N."/>
            <person name="Forcato C."/>
            <person name="D'Angelo M."/>
            <person name="Schiavon R."/>
            <person name="Vezzi A."/>
            <person name="Giacometti G.M."/>
            <person name="Morosinotto T."/>
            <person name="Valle G."/>
        </authorList>
    </citation>
    <scope>NUCLEOTIDE SEQUENCE [LARGE SCALE GENOMIC DNA]</scope>
    <source>
        <strain evidence="5 6">B-31</strain>
    </source>
</reference>
<dbReference type="Proteomes" id="UP000019335">
    <property type="component" value="Chromosome 5"/>
</dbReference>
<evidence type="ECO:0000256" key="2">
    <source>
        <dbReference type="ARBA" id="ARBA00022801"/>
    </source>
</evidence>
<dbReference type="SUPFAM" id="SSF47807">
    <property type="entry name" value="5' to 3' exonuclease, C-terminal subdomain"/>
    <property type="match status" value="1"/>
</dbReference>
<evidence type="ECO:0000256" key="1">
    <source>
        <dbReference type="ARBA" id="ARBA00022722"/>
    </source>
</evidence>
<dbReference type="AlphaFoldDB" id="W7TPY0"/>
<proteinExistence type="predicted"/>
<dbReference type="Gene3D" id="3.40.50.1010">
    <property type="entry name" value="5'-nuclease"/>
    <property type="match status" value="1"/>
</dbReference>
<dbReference type="InterPro" id="IPR036279">
    <property type="entry name" value="5-3_exonuclease_C_sf"/>
</dbReference>
<gene>
    <name evidence="5" type="ORF">Naga_100036g13</name>
</gene>
<dbReference type="SUPFAM" id="SSF88723">
    <property type="entry name" value="PIN domain-like"/>
    <property type="match status" value="1"/>
</dbReference>
<evidence type="ECO:0000313" key="5">
    <source>
        <dbReference type="EMBL" id="EWM28117.1"/>
    </source>
</evidence>
<dbReference type="Pfam" id="PF02739">
    <property type="entry name" value="5_3_exonuc_N"/>
    <property type="match status" value="1"/>
</dbReference>
<organism evidence="5 6">
    <name type="scientific">Nannochloropsis gaditana</name>
    <dbReference type="NCBI Taxonomy" id="72520"/>
    <lineage>
        <taxon>Eukaryota</taxon>
        <taxon>Sar</taxon>
        <taxon>Stramenopiles</taxon>
        <taxon>Ochrophyta</taxon>
        <taxon>Eustigmatophyceae</taxon>
        <taxon>Eustigmatales</taxon>
        <taxon>Monodopsidaceae</taxon>
        <taxon>Nannochloropsis</taxon>
    </lineage>
</organism>
<dbReference type="GO" id="GO:0003677">
    <property type="term" value="F:DNA binding"/>
    <property type="evidence" value="ECO:0007669"/>
    <property type="project" value="UniProtKB-KW"/>
</dbReference>
<dbReference type="InterPro" id="IPR008918">
    <property type="entry name" value="HhH2"/>
</dbReference>
<dbReference type="InterPro" id="IPR020045">
    <property type="entry name" value="DNA_polI_H3TH"/>
</dbReference>
<dbReference type="CDD" id="cd09898">
    <property type="entry name" value="H3TH_53EXO"/>
    <property type="match status" value="1"/>
</dbReference>
<evidence type="ECO:0000256" key="3">
    <source>
        <dbReference type="ARBA" id="ARBA00023125"/>
    </source>
</evidence>
<keyword evidence="6" id="KW-1185">Reference proteome</keyword>
<dbReference type="InterPro" id="IPR029060">
    <property type="entry name" value="PIN-like_dom_sf"/>
</dbReference>
<evidence type="ECO:0000313" key="6">
    <source>
        <dbReference type="Proteomes" id="UP000019335"/>
    </source>
</evidence>
<dbReference type="InterPro" id="IPR038969">
    <property type="entry name" value="FEN"/>
</dbReference>
<keyword evidence="2" id="KW-0378">Hydrolase</keyword>
<dbReference type="Gene3D" id="1.10.150.20">
    <property type="entry name" value="5' to 3' exonuclease, C-terminal subdomain"/>
    <property type="match status" value="1"/>
</dbReference>
<dbReference type="PANTHER" id="PTHR42646">
    <property type="entry name" value="FLAP ENDONUCLEASE XNI"/>
    <property type="match status" value="1"/>
</dbReference>
<dbReference type="Pfam" id="PF01367">
    <property type="entry name" value="5_3_exonuc"/>
    <property type="match status" value="1"/>
</dbReference>
<comment type="caution">
    <text evidence="5">The sequence shown here is derived from an EMBL/GenBank/DDBJ whole genome shotgun (WGS) entry which is preliminary data.</text>
</comment>